<keyword evidence="1" id="KW-1133">Transmembrane helix</keyword>
<name>A0ABP4VXH2_9MICO</name>
<feature type="transmembrane region" description="Helical" evidence="1">
    <location>
        <begin position="28"/>
        <end position="44"/>
    </location>
</feature>
<protein>
    <recommendedName>
        <fullName evidence="4">DUF4175 domain-containing protein</fullName>
    </recommendedName>
</protein>
<evidence type="ECO:0000256" key="1">
    <source>
        <dbReference type="SAM" id="Phobius"/>
    </source>
</evidence>
<reference evidence="3" key="1">
    <citation type="journal article" date="2019" name="Int. J. Syst. Evol. Microbiol.">
        <title>The Global Catalogue of Microorganisms (GCM) 10K type strain sequencing project: providing services to taxonomists for standard genome sequencing and annotation.</title>
        <authorList>
            <consortium name="The Broad Institute Genomics Platform"/>
            <consortium name="The Broad Institute Genome Sequencing Center for Infectious Disease"/>
            <person name="Wu L."/>
            <person name="Ma J."/>
        </authorList>
    </citation>
    <scope>NUCLEOTIDE SEQUENCE [LARGE SCALE GENOMIC DNA]</scope>
    <source>
        <strain evidence="3">JCM 15589</strain>
    </source>
</reference>
<proteinExistence type="predicted"/>
<evidence type="ECO:0000313" key="2">
    <source>
        <dbReference type="EMBL" id="GAA1738480.1"/>
    </source>
</evidence>
<dbReference type="Proteomes" id="UP001501138">
    <property type="component" value="Unassembled WGS sequence"/>
</dbReference>
<dbReference type="EMBL" id="BAAAPM010000009">
    <property type="protein sequence ID" value="GAA1738480.1"/>
    <property type="molecule type" value="Genomic_DNA"/>
</dbReference>
<keyword evidence="3" id="KW-1185">Reference proteome</keyword>
<organism evidence="2 3">
    <name type="scientific">Isoptericola hypogeus</name>
    <dbReference type="NCBI Taxonomy" id="300179"/>
    <lineage>
        <taxon>Bacteria</taxon>
        <taxon>Bacillati</taxon>
        <taxon>Actinomycetota</taxon>
        <taxon>Actinomycetes</taxon>
        <taxon>Micrococcales</taxon>
        <taxon>Promicromonosporaceae</taxon>
        <taxon>Isoptericola</taxon>
    </lineage>
</organism>
<comment type="caution">
    <text evidence="2">The sequence shown here is derived from an EMBL/GenBank/DDBJ whole genome shotgun (WGS) entry which is preliminary data.</text>
</comment>
<evidence type="ECO:0000313" key="3">
    <source>
        <dbReference type="Proteomes" id="UP001501138"/>
    </source>
</evidence>
<dbReference type="RefSeq" id="WP_344250273.1">
    <property type="nucleotide sequence ID" value="NZ_BAAAPM010000009.1"/>
</dbReference>
<sequence length="49" mass="5356">MPAWLILILVGVVLVILGLATEIGQFLIWIGVIVLVVSLVLGLMRRSRT</sequence>
<keyword evidence="1" id="KW-0472">Membrane</keyword>
<evidence type="ECO:0008006" key="4">
    <source>
        <dbReference type="Google" id="ProtNLM"/>
    </source>
</evidence>
<keyword evidence="1" id="KW-0812">Transmembrane</keyword>
<gene>
    <name evidence="2" type="ORF">GCM10009809_37020</name>
</gene>
<accession>A0ABP4VXH2</accession>